<reference evidence="7" key="1">
    <citation type="submission" date="2019-01" db="EMBL/GenBank/DDBJ databases">
        <title>Gri0909 isolated from a small marine red alga.</title>
        <authorList>
            <person name="Kim J."/>
            <person name="Jeong S.E."/>
            <person name="Jeon C.O."/>
        </authorList>
    </citation>
    <scope>NUCLEOTIDE SEQUENCE [LARGE SCALE GENOMIC DNA]</scope>
    <source>
        <strain evidence="7">Gri0909</strain>
    </source>
</reference>
<dbReference type="InterPro" id="IPR036388">
    <property type="entry name" value="WH-like_DNA-bd_sf"/>
</dbReference>
<dbReference type="AlphaFoldDB" id="A0A437QXF7"/>
<dbReference type="InterPro" id="IPR005119">
    <property type="entry name" value="LysR_subst-bd"/>
</dbReference>
<gene>
    <name evidence="6" type="ORF">EOI86_08205</name>
</gene>
<dbReference type="GO" id="GO:0003700">
    <property type="term" value="F:DNA-binding transcription factor activity"/>
    <property type="evidence" value="ECO:0007669"/>
    <property type="project" value="InterPro"/>
</dbReference>
<evidence type="ECO:0000313" key="6">
    <source>
        <dbReference type="EMBL" id="RVU39217.1"/>
    </source>
</evidence>
<dbReference type="PANTHER" id="PTHR30579:SF7">
    <property type="entry name" value="HTH-TYPE TRANSCRIPTIONAL REGULATOR LRHA-RELATED"/>
    <property type="match status" value="1"/>
</dbReference>
<keyword evidence="7" id="KW-1185">Reference proteome</keyword>
<dbReference type="Gene3D" id="1.10.10.10">
    <property type="entry name" value="Winged helix-like DNA-binding domain superfamily/Winged helix DNA-binding domain"/>
    <property type="match status" value="1"/>
</dbReference>
<dbReference type="PROSITE" id="PS50931">
    <property type="entry name" value="HTH_LYSR"/>
    <property type="match status" value="1"/>
</dbReference>
<evidence type="ECO:0000256" key="3">
    <source>
        <dbReference type="ARBA" id="ARBA00023125"/>
    </source>
</evidence>
<keyword evidence="2" id="KW-0805">Transcription regulation</keyword>
<comment type="caution">
    <text evidence="6">The sequence shown here is derived from an EMBL/GenBank/DDBJ whole genome shotgun (WGS) entry which is preliminary data.</text>
</comment>
<dbReference type="Pfam" id="PF03466">
    <property type="entry name" value="LysR_substrate"/>
    <property type="match status" value="1"/>
</dbReference>
<evidence type="ECO:0000259" key="5">
    <source>
        <dbReference type="PROSITE" id="PS50931"/>
    </source>
</evidence>
<dbReference type="InterPro" id="IPR000847">
    <property type="entry name" value="LysR_HTH_N"/>
</dbReference>
<dbReference type="InterPro" id="IPR050176">
    <property type="entry name" value="LTTR"/>
</dbReference>
<dbReference type="Gene3D" id="3.40.190.10">
    <property type="entry name" value="Periplasmic binding protein-like II"/>
    <property type="match status" value="2"/>
</dbReference>
<evidence type="ECO:0000256" key="2">
    <source>
        <dbReference type="ARBA" id="ARBA00023015"/>
    </source>
</evidence>
<evidence type="ECO:0000256" key="1">
    <source>
        <dbReference type="ARBA" id="ARBA00009437"/>
    </source>
</evidence>
<evidence type="ECO:0000313" key="7">
    <source>
        <dbReference type="Proteomes" id="UP000287447"/>
    </source>
</evidence>
<dbReference type="RefSeq" id="WP_127764588.1">
    <property type="nucleotide sequence ID" value="NZ_SADE01000001.1"/>
</dbReference>
<proteinExistence type="inferred from homology"/>
<dbReference type="PANTHER" id="PTHR30579">
    <property type="entry name" value="TRANSCRIPTIONAL REGULATOR"/>
    <property type="match status" value="1"/>
</dbReference>
<dbReference type="FunFam" id="1.10.10.10:FF:000001">
    <property type="entry name" value="LysR family transcriptional regulator"/>
    <property type="match status" value="1"/>
</dbReference>
<comment type="similarity">
    <text evidence="1">Belongs to the LysR transcriptional regulatory family.</text>
</comment>
<dbReference type="Pfam" id="PF00126">
    <property type="entry name" value="HTH_1"/>
    <property type="match status" value="1"/>
</dbReference>
<name>A0A437QXF7_9PROT</name>
<accession>A0A437QXF7</accession>
<protein>
    <submittedName>
        <fullName evidence="6">LysR family transcriptional regulator</fullName>
    </submittedName>
</protein>
<dbReference type="Proteomes" id="UP000287447">
    <property type="component" value="Unassembled WGS sequence"/>
</dbReference>
<dbReference type="OrthoDB" id="9789529at2"/>
<organism evidence="6 7">
    <name type="scientific">Hwanghaeella grinnelliae</name>
    <dbReference type="NCBI Taxonomy" id="2500179"/>
    <lineage>
        <taxon>Bacteria</taxon>
        <taxon>Pseudomonadati</taxon>
        <taxon>Pseudomonadota</taxon>
        <taxon>Alphaproteobacteria</taxon>
        <taxon>Rhodospirillales</taxon>
        <taxon>Rhodospirillaceae</taxon>
        <taxon>Hwanghaeella</taxon>
    </lineage>
</organism>
<keyword evidence="3" id="KW-0238">DNA-binding</keyword>
<dbReference type="InterPro" id="IPR036390">
    <property type="entry name" value="WH_DNA-bd_sf"/>
</dbReference>
<dbReference type="GO" id="GO:0003677">
    <property type="term" value="F:DNA binding"/>
    <property type="evidence" value="ECO:0007669"/>
    <property type="project" value="UniProtKB-KW"/>
</dbReference>
<sequence>MNDELRILDLRTFSSVADTLSFTRTGDTLGATQSAVSLRIQRLEKQVDRRLLARTPRGVALTPDGADFLSEARRLLDQHDALLRRTGSSNAPTELKLGISDHFAGNSLPSILAHLNRAVPDLRLDVEIAETASLFSAFEDGAYDAVILRELVGESPPKGKAAGIVHRLEAERLRWFAQKDFVWPNATALPVATHSPRCLIRAASLNALDKAGITWRDAFTGGGIGTLRAAVTAGLGVTCLGEQNRPDDSRDVTEEFALPLPGSAAFTLMIRSGMPLSKAQTSAVIAAFKRSSR</sequence>
<dbReference type="SUPFAM" id="SSF53850">
    <property type="entry name" value="Periplasmic binding protein-like II"/>
    <property type="match status" value="1"/>
</dbReference>
<evidence type="ECO:0000256" key="4">
    <source>
        <dbReference type="ARBA" id="ARBA00023163"/>
    </source>
</evidence>
<keyword evidence="4" id="KW-0804">Transcription</keyword>
<feature type="domain" description="HTH lysR-type" evidence="5">
    <location>
        <begin position="5"/>
        <end position="62"/>
    </location>
</feature>
<dbReference type="SUPFAM" id="SSF46785">
    <property type="entry name" value="Winged helix' DNA-binding domain"/>
    <property type="match status" value="1"/>
</dbReference>
<dbReference type="EMBL" id="SADE01000001">
    <property type="protein sequence ID" value="RVU39217.1"/>
    <property type="molecule type" value="Genomic_DNA"/>
</dbReference>